<evidence type="ECO:0000313" key="14">
    <source>
        <dbReference type="Proteomes" id="UP000031980"/>
    </source>
</evidence>
<feature type="active site" evidence="10">
    <location>
        <position position="248"/>
    </location>
</feature>
<evidence type="ECO:0000256" key="9">
    <source>
        <dbReference type="ARBA" id="ARBA00023306"/>
    </source>
</evidence>
<evidence type="ECO:0000256" key="2">
    <source>
        <dbReference type="ARBA" id="ARBA00010450"/>
    </source>
</evidence>
<dbReference type="InterPro" id="IPR002104">
    <property type="entry name" value="Integrase_catalytic"/>
</dbReference>
<dbReference type="GO" id="GO:0007059">
    <property type="term" value="P:chromosome segregation"/>
    <property type="evidence" value="ECO:0007669"/>
    <property type="project" value="UniProtKB-UniRule"/>
</dbReference>
<keyword evidence="3 10" id="KW-0963">Cytoplasm</keyword>
<dbReference type="InterPro" id="IPR023009">
    <property type="entry name" value="Tyrosine_recombinase_XerC/XerD"/>
</dbReference>
<comment type="subcellular location">
    <subcellularLocation>
        <location evidence="1 10">Cytoplasm</location>
    </subcellularLocation>
</comment>
<sequence length="304" mass="34126">MTWNEAIDNFKTYLTLEKSLSSNSVEAYLNDIKKLAAFSLQSEPQLQPEEITYAILNNHLSRLKDSGITARSQARSISSIKSFFKFMVYDEVITVNPAASLDTPKIGKALPSVLSVEEIEAMIDAVNLKKPEGQRNKAIIETLYSCGLRVSELVNLKLSNINFRVGYIKIEGKGNKERLVPLNNKAKDEIRIYTKTHRAAIPKAKGYEDVLFLNKKGKALSRVMVFNIIKELALKAGINKTVSPHTLRHSFASHLVNGGADIRAVQDMLGHESILTTEIYTHLDNTFLRDTIINFHPRAKNSRK</sequence>
<comment type="caution">
    <text evidence="13">The sequence shown here is derived from an EMBL/GenBank/DDBJ whole genome shotgun (WGS) entry which is preliminary data.</text>
</comment>
<feature type="active site" evidence="10">
    <location>
        <position position="149"/>
    </location>
</feature>
<comment type="function">
    <text evidence="10">Site-specific tyrosine recombinase, which acts by catalyzing the cutting and rejoining of the recombining DNA molecules. The XerC-XerD complex is essential to convert dimers of the bacterial chromosome into monomers to permit their segregation at cell division. It also contributes to the segregational stability of plasmids.</text>
</comment>
<dbReference type="InterPro" id="IPR013762">
    <property type="entry name" value="Integrase-like_cat_sf"/>
</dbReference>
<dbReference type="HAMAP" id="MF_01808">
    <property type="entry name" value="Recomb_XerC_XerD"/>
    <property type="match status" value="1"/>
</dbReference>
<evidence type="ECO:0000256" key="6">
    <source>
        <dbReference type="ARBA" id="ARBA00022908"/>
    </source>
</evidence>
<keyword evidence="8 10" id="KW-0233">DNA recombination</keyword>
<keyword evidence="14" id="KW-1185">Reference proteome</keyword>
<evidence type="ECO:0000256" key="10">
    <source>
        <dbReference type="HAMAP-Rule" id="MF_01808"/>
    </source>
</evidence>
<dbReference type="NCBIfam" id="TIGR02225">
    <property type="entry name" value="recomb_XerD"/>
    <property type="match status" value="1"/>
</dbReference>
<evidence type="ECO:0000256" key="7">
    <source>
        <dbReference type="ARBA" id="ARBA00023125"/>
    </source>
</evidence>
<dbReference type="InterPro" id="IPR011010">
    <property type="entry name" value="DNA_brk_join_enz"/>
</dbReference>
<evidence type="ECO:0000259" key="11">
    <source>
        <dbReference type="PROSITE" id="PS51898"/>
    </source>
</evidence>
<dbReference type="CDD" id="cd00798">
    <property type="entry name" value="INT_XerDC_C"/>
    <property type="match status" value="1"/>
</dbReference>
<evidence type="ECO:0000313" key="13">
    <source>
        <dbReference type="EMBL" id="KIO46747.1"/>
    </source>
</evidence>
<dbReference type="Gene3D" id="1.10.443.10">
    <property type="entry name" value="Intergrase catalytic core"/>
    <property type="match status" value="1"/>
</dbReference>
<dbReference type="InterPro" id="IPR011932">
    <property type="entry name" value="Recomb_XerD"/>
</dbReference>
<feature type="active site" evidence="10">
    <location>
        <position position="245"/>
    </location>
</feature>
<dbReference type="Proteomes" id="UP000031980">
    <property type="component" value="Unassembled WGS sequence"/>
</dbReference>
<dbReference type="Pfam" id="PF00589">
    <property type="entry name" value="Phage_integrase"/>
    <property type="match status" value="1"/>
</dbReference>
<keyword evidence="5 10" id="KW-0159">Chromosome partition</keyword>
<evidence type="ECO:0000256" key="5">
    <source>
        <dbReference type="ARBA" id="ARBA00022829"/>
    </source>
</evidence>
<name>A0A0C3NKK1_9PORP</name>
<dbReference type="PROSITE" id="PS51898">
    <property type="entry name" value="TYR_RECOMBINASE"/>
    <property type="match status" value="1"/>
</dbReference>
<dbReference type="Gene3D" id="1.10.150.130">
    <property type="match status" value="1"/>
</dbReference>
<evidence type="ECO:0000259" key="12">
    <source>
        <dbReference type="PROSITE" id="PS51900"/>
    </source>
</evidence>
<keyword evidence="9 10" id="KW-0131">Cell cycle</keyword>
<dbReference type="GO" id="GO:0009037">
    <property type="term" value="F:tyrosine-based site-specific recombinase activity"/>
    <property type="evidence" value="ECO:0007669"/>
    <property type="project" value="UniProtKB-UniRule"/>
</dbReference>
<feature type="active site" description="O-(3'-phospho-DNA)-tyrosine intermediate" evidence="10">
    <location>
        <position position="280"/>
    </location>
</feature>
<keyword evidence="4 10" id="KW-0132">Cell division</keyword>
<dbReference type="SUPFAM" id="SSF56349">
    <property type="entry name" value="DNA breaking-rejoining enzymes"/>
    <property type="match status" value="1"/>
</dbReference>
<dbReference type="GO" id="GO:0051301">
    <property type="term" value="P:cell division"/>
    <property type="evidence" value="ECO:0007669"/>
    <property type="project" value="UniProtKB-KW"/>
</dbReference>
<dbReference type="RefSeq" id="WP_041504847.1">
    <property type="nucleotide sequence ID" value="NZ_JPIU01000025.1"/>
</dbReference>
<feature type="domain" description="Tyr recombinase" evidence="11">
    <location>
        <begin position="109"/>
        <end position="293"/>
    </location>
</feature>
<comment type="similarity">
    <text evidence="10">Belongs to the 'phage' integrase family. XerC subfamily.</text>
</comment>
<evidence type="ECO:0000256" key="8">
    <source>
        <dbReference type="ARBA" id="ARBA00023172"/>
    </source>
</evidence>
<dbReference type="PANTHER" id="PTHR30349">
    <property type="entry name" value="PHAGE INTEGRASE-RELATED"/>
    <property type="match status" value="1"/>
</dbReference>
<accession>A0A0C3NKK1</accession>
<dbReference type="OrthoDB" id="9801717at2"/>
<dbReference type="GO" id="GO:0003677">
    <property type="term" value="F:DNA binding"/>
    <property type="evidence" value="ECO:0007669"/>
    <property type="project" value="UniProtKB-UniRule"/>
</dbReference>
<dbReference type="AlphaFoldDB" id="A0A0C3NKK1"/>
<reference evidence="13 14" key="1">
    <citation type="submission" date="2014-07" db="EMBL/GenBank/DDBJ databases">
        <title>Porphyromonadaceae bacterium OUH 308042 = ATCC BAA-2681 = DSM 28342 draft genome.</title>
        <authorList>
            <person name="Sydenham T.V."/>
            <person name="Hasman H."/>
            <person name="Justensen U.S."/>
        </authorList>
    </citation>
    <scope>NUCLEOTIDE SEQUENCE [LARGE SCALE GENOMIC DNA]</scope>
    <source>
        <strain evidence="13 14">OUH 308042</strain>
    </source>
</reference>
<dbReference type="InterPro" id="IPR010998">
    <property type="entry name" value="Integrase_recombinase_N"/>
</dbReference>
<protein>
    <recommendedName>
        <fullName evidence="10">Tyrosine recombinase XerC</fullName>
    </recommendedName>
</protein>
<evidence type="ECO:0000256" key="1">
    <source>
        <dbReference type="ARBA" id="ARBA00004496"/>
    </source>
</evidence>
<evidence type="ECO:0000256" key="3">
    <source>
        <dbReference type="ARBA" id="ARBA00022490"/>
    </source>
</evidence>
<feature type="active site" evidence="10">
    <location>
        <position position="173"/>
    </location>
</feature>
<dbReference type="InterPro" id="IPR044068">
    <property type="entry name" value="CB"/>
</dbReference>
<dbReference type="PANTHER" id="PTHR30349:SF81">
    <property type="entry name" value="TYROSINE RECOMBINASE XERC"/>
    <property type="match status" value="1"/>
</dbReference>
<comment type="similarity">
    <text evidence="2">Belongs to the 'phage' integrase family. XerD subfamily.</text>
</comment>
<gene>
    <name evidence="10" type="primary">xerC</name>
    <name evidence="13" type="ORF">BA92_02490</name>
</gene>
<dbReference type="GO" id="GO:0005737">
    <property type="term" value="C:cytoplasm"/>
    <property type="evidence" value="ECO:0007669"/>
    <property type="project" value="UniProtKB-SubCell"/>
</dbReference>
<dbReference type="NCBIfam" id="NF001399">
    <property type="entry name" value="PRK00283.1"/>
    <property type="match status" value="1"/>
</dbReference>
<keyword evidence="6 10" id="KW-0229">DNA integration</keyword>
<dbReference type="EMBL" id="JPIU01000025">
    <property type="protein sequence ID" value="KIO46747.1"/>
    <property type="molecule type" value="Genomic_DNA"/>
</dbReference>
<dbReference type="InterPro" id="IPR050090">
    <property type="entry name" value="Tyrosine_recombinase_XerCD"/>
</dbReference>
<organism evidence="13 14">
    <name type="scientific">Sanguibacteroides justesenii</name>
    <dbReference type="NCBI Taxonomy" id="1547597"/>
    <lineage>
        <taxon>Bacteria</taxon>
        <taxon>Pseudomonadati</taxon>
        <taxon>Bacteroidota</taxon>
        <taxon>Bacteroidia</taxon>
        <taxon>Bacteroidales</taxon>
        <taxon>Porphyromonadaceae</taxon>
        <taxon>Sanguibacteroides</taxon>
    </lineage>
</organism>
<dbReference type="PROSITE" id="PS51900">
    <property type="entry name" value="CB"/>
    <property type="match status" value="1"/>
</dbReference>
<dbReference type="InterPro" id="IPR004107">
    <property type="entry name" value="Integrase_SAM-like_N"/>
</dbReference>
<feature type="active site" evidence="10">
    <location>
        <position position="271"/>
    </location>
</feature>
<proteinExistence type="inferred from homology"/>
<evidence type="ECO:0000256" key="4">
    <source>
        <dbReference type="ARBA" id="ARBA00022618"/>
    </source>
</evidence>
<keyword evidence="7 10" id="KW-0238">DNA-binding</keyword>
<dbReference type="Pfam" id="PF02899">
    <property type="entry name" value="Phage_int_SAM_1"/>
    <property type="match status" value="1"/>
</dbReference>
<feature type="domain" description="Core-binding (CB)" evidence="12">
    <location>
        <begin position="1"/>
        <end position="88"/>
    </location>
</feature>
<comment type="subunit">
    <text evidence="10">Forms a cyclic heterotetrameric complex composed of two molecules of XerC and two molecules of XerD.</text>
</comment>
<dbReference type="NCBIfam" id="NF040815">
    <property type="entry name" value="recomb_XerA_Arch"/>
    <property type="match status" value="1"/>
</dbReference>
<dbReference type="GO" id="GO:0006313">
    <property type="term" value="P:DNA transposition"/>
    <property type="evidence" value="ECO:0007669"/>
    <property type="project" value="UniProtKB-UniRule"/>
</dbReference>